<sequence length="68" mass="7731">MGFILTSVRHPDVRCMVKIIIYLALLINGKRHFEDMGIQKTPTKTLQWVSGQVKYYVRSHVVSVGVDG</sequence>
<evidence type="ECO:0000313" key="2">
    <source>
        <dbReference type="Proteomes" id="UP000051836"/>
    </source>
</evidence>
<comment type="caution">
    <text evidence="1">The sequence shown here is derived from an EMBL/GenBank/DDBJ whole genome shotgun (WGS) entry which is preliminary data.</text>
</comment>
<organism evidence="1 2">
    <name type="scientific">Amazona aestiva</name>
    <name type="common">Blue-fronted Amazon parrot</name>
    <dbReference type="NCBI Taxonomy" id="12930"/>
    <lineage>
        <taxon>Eukaryota</taxon>
        <taxon>Metazoa</taxon>
        <taxon>Chordata</taxon>
        <taxon>Craniata</taxon>
        <taxon>Vertebrata</taxon>
        <taxon>Euteleostomi</taxon>
        <taxon>Archelosauria</taxon>
        <taxon>Archosauria</taxon>
        <taxon>Dinosauria</taxon>
        <taxon>Saurischia</taxon>
        <taxon>Theropoda</taxon>
        <taxon>Coelurosauria</taxon>
        <taxon>Aves</taxon>
        <taxon>Neognathae</taxon>
        <taxon>Neoaves</taxon>
        <taxon>Telluraves</taxon>
        <taxon>Australaves</taxon>
        <taxon>Psittaciformes</taxon>
        <taxon>Psittacidae</taxon>
        <taxon>Amazona</taxon>
    </lineage>
</organism>
<name>A0A0Q3PX37_AMAAE</name>
<reference evidence="1 2" key="1">
    <citation type="submission" date="2015-10" db="EMBL/GenBank/DDBJ databases">
        <authorList>
            <person name="Gilbert D.G."/>
        </authorList>
    </citation>
    <scope>NUCLEOTIDE SEQUENCE [LARGE SCALE GENOMIC DNA]</scope>
    <source>
        <strain evidence="1">FVVF132</strain>
    </source>
</reference>
<dbReference type="AlphaFoldDB" id="A0A0Q3PX37"/>
<dbReference type="Proteomes" id="UP000051836">
    <property type="component" value="Unassembled WGS sequence"/>
</dbReference>
<gene>
    <name evidence="1" type="ORF">AAES_90427</name>
</gene>
<evidence type="ECO:0000313" key="1">
    <source>
        <dbReference type="EMBL" id="KQK80660.1"/>
    </source>
</evidence>
<accession>A0A0Q3PX37</accession>
<keyword evidence="2" id="KW-1185">Reference proteome</keyword>
<protein>
    <submittedName>
        <fullName evidence="1">Uncharacterized protein</fullName>
    </submittedName>
</protein>
<proteinExistence type="predicted"/>
<dbReference type="EMBL" id="LMAW01002514">
    <property type="protein sequence ID" value="KQK80660.1"/>
    <property type="molecule type" value="Genomic_DNA"/>
</dbReference>